<accession>A0A5B8RKH5</accession>
<proteinExistence type="predicted"/>
<gene>
    <name evidence="1" type="ORF">KBTEX_03788</name>
</gene>
<dbReference type="AlphaFoldDB" id="A0A5B8RKH5"/>
<name>A0A5B8RKH5_9ZZZZ</name>
<reference evidence="1" key="1">
    <citation type="submission" date="2019-06" db="EMBL/GenBank/DDBJ databases">
        <authorList>
            <person name="Murdoch R.W."/>
            <person name="Fathepure B."/>
        </authorList>
    </citation>
    <scope>NUCLEOTIDE SEQUENCE</scope>
</reference>
<dbReference type="EMBL" id="MN079249">
    <property type="protein sequence ID" value="QEA07437.1"/>
    <property type="molecule type" value="Genomic_DNA"/>
</dbReference>
<protein>
    <submittedName>
        <fullName evidence="1">Uncharacterized protein</fullName>
    </submittedName>
</protein>
<organism evidence="1">
    <name type="scientific">uncultured organism</name>
    <dbReference type="NCBI Taxonomy" id="155900"/>
    <lineage>
        <taxon>unclassified sequences</taxon>
        <taxon>environmental samples</taxon>
    </lineage>
</organism>
<sequence length="66" mass="7642">MDALVCGLERRWPLCLRMLRIFTVTSPKSMFTGQGVTQRWQTVQWSATSFISSQWCSEIPRRVCSS</sequence>
<evidence type="ECO:0000313" key="1">
    <source>
        <dbReference type="EMBL" id="QEA07437.1"/>
    </source>
</evidence>